<sequence>MKRFIPLCTIFVSFSSFANDHSPITHEKLAFAAEEFNKEISQNLSLNLTQTVCGTIGCKSEITKNNAILSDVVFSGEINNSTNVSKINIDVTNRFDYTSNTLSYVCLSNNECKFYGPEEIQKANFAFENGSFLKERSKRSPNWTKIFTDPENWRKTGVYVASGLGTTYISDGFSHLRRGLENGLQSAASGIGSAASNTWNAYTNYHINRAQGHGIMKGDGGWITENTELNN</sequence>
<dbReference type="EMBL" id="QOVW01000086">
    <property type="protein sequence ID" value="RDB35433.1"/>
    <property type="molecule type" value="Genomic_DNA"/>
</dbReference>
<dbReference type="AlphaFoldDB" id="A0A369KUK4"/>
<comment type="caution">
    <text evidence="2">The sequence shown here is derived from an EMBL/GenBank/DDBJ whole genome shotgun (WGS) entry which is preliminary data.</text>
</comment>
<keyword evidence="1" id="KW-0732">Signal</keyword>
<evidence type="ECO:0000313" key="2">
    <source>
        <dbReference type="EMBL" id="RDB35433.1"/>
    </source>
</evidence>
<gene>
    <name evidence="2" type="ORF">DCC88_10290</name>
</gene>
<accession>A0A369KUK4</accession>
<feature type="chain" id="PRO_5016852701" evidence="1">
    <location>
        <begin position="19"/>
        <end position="231"/>
    </location>
</feature>
<protein>
    <submittedName>
        <fullName evidence="2">Uncharacterized protein</fullName>
    </submittedName>
</protein>
<reference evidence="2" key="1">
    <citation type="submission" date="2018-04" db="EMBL/GenBank/DDBJ databases">
        <title>Draft genome sequence of the Candidatus Spirobacillus cienkowskii, a pathogen of freshwater Daphnia species, reconstructed from hemolymph metagenomic reads.</title>
        <authorList>
            <person name="Bresciani L."/>
            <person name="Lemos L.N."/>
            <person name="Wale N."/>
            <person name="Lin J.Y."/>
            <person name="Fernandes G.R."/>
            <person name="Duffy M.A."/>
            <person name="Rodrigues J.M."/>
        </authorList>
    </citation>
    <scope>NUCLEOTIDE SEQUENCE [LARGE SCALE GENOMIC DNA]</scope>
    <source>
        <strain evidence="2">Binning01</strain>
    </source>
</reference>
<proteinExistence type="predicted"/>
<feature type="signal peptide" evidence="1">
    <location>
        <begin position="1"/>
        <end position="18"/>
    </location>
</feature>
<feature type="non-terminal residue" evidence="2">
    <location>
        <position position="231"/>
    </location>
</feature>
<dbReference type="Proteomes" id="UP000253934">
    <property type="component" value="Unassembled WGS sequence"/>
</dbReference>
<name>A0A369KUK4_9BACT</name>
<keyword evidence="3" id="KW-1185">Reference proteome</keyword>
<evidence type="ECO:0000313" key="3">
    <source>
        <dbReference type="Proteomes" id="UP000253934"/>
    </source>
</evidence>
<evidence type="ECO:0000256" key="1">
    <source>
        <dbReference type="SAM" id="SignalP"/>
    </source>
</evidence>
<organism evidence="2 3">
    <name type="scientific">Spirobacillus cienkowskii</name>
    <dbReference type="NCBI Taxonomy" id="495820"/>
    <lineage>
        <taxon>Bacteria</taxon>
        <taxon>Pseudomonadati</taxon>
        <taxon>Bdellovibrionota</taxon>
        <taxon>Oligoflexia</taxon>
        <taxon>Silvanigrellales</taxon>
        <taxon>Spirobacillus</taxon>
    </lineage>
</organism>